<dbReference type="PANTHER" id="PTHR38342:SF1">
    <property type="entry name" value="SLR5037 PROTEIN"/>
    <property type="match status" value="1"/>
</dbReference>
<dbReference type="Gene3D" id="3.30.310.70">
    <property type="entry name" value="TT1751-like domain"/>
    <property type="match status" value="1"/>
</dbReference>
<dbReference type="Proteomes" id="UP000746471">
    <property type="component" value="Unassembled WGS sequence"/>
</dbReference>
<keyword evidence="3" id="KW-1185">Reference proteome</keyword>
<gene>
    <name evidence="2" type="ORF">KHM83_04725</name>
</gene>
<dbReference type="EMBL" id="JAHBCL010000006">
    <property type="protein sequence ID" value="MBS7525982.1"/>
    <property type="molecule type" value="Genomic_DNA"/>
</dbReference>
<dbReference type="SUPFAM" id="SSF103247">
    <property type="entry name" value="TT1751-like"/>
    <property type="match status" value="1"/>
</dbReference>
<organism evidence="2 3">
    <name type="scientific">Fusibacter paucivorans</name>
    <dbReference type="NCBI Taxonomy" id="76009"/>
    <lineage>
        <taxon>Bacteria</taxon>
        <taxon>Bacillati</taxon>
        <taxon>Bacillota</taxon>
        <taxon>Clostridia</taxon>
        <taxon>Eubacteriales</taxon>
        <taxon>Eubacteriales Family XII. Incertae Sedis</taxon>
        <taxon>Fusibacter</taxon>
    </lineage>
</organism>
<comment type="caution">
    <text evidence="2">The sequence shown here is derived from an EMBL/GenBank/DDBJ whole genome shotgun (WGS) entry which is preliminary data.</text>
</comment>
<evidence type="ECO:0000313" key="2">
    <source>
        <dbReference type="EMBL" id="MBS7525982.1"/>
    </source>
</evidence>
<dbReference type="InterPro" id="IPR005180">
    <property type="entry name" value="DUF302"/>
</dbReference>
<dbReference type="PIRSF" id="PIRSF021774">
    <property type="entry name" value="UCP021774"/>
    <property type="match status" value="1"/>
</dbReference>
<name>A0ABS5PM97_9FIRM</name>
<dbReference type="PANTHER" id="PTHR38342">
    <property type="entry name" value="SLR5037 PROTEIN"/>
    <property type="match status" value="1"/>
</dbReference>
<evidence type="ECO:0000313" key="3">
    <source>
        <dbReference type="Proteomes" id="UP000746471"/>
    </source>
</evidence>
<protein>
    <submittedName>
        <fullName evidence="2">DUF302 domain-containing protein</fullName>
    </submittedName>
</protein>
<dbReference type="CDD" id="cd14797">
    <property type="entry name" value="DUF302"/>
    <property type="match status" value="1"/>
</dbReference>
<dbReference type="InterPro" id="IPR016796">
    <property type="entry name" value="UCP021774"/>
</dbReference>
<evidence type="ECO:0000259" key="1">
    <source>
        <dbReference type="Pfam" id="PF03625"/>
    </source>
</evidence>
<dbReference type="Pfam" id="PF03625">
    <property type="entry name" value="DUF302"/>
    <property type="match status" value="1"/>
</dbReference>
<dbReference type="RefSeq" id="WP_213235768.1">
    <property type="nucleotide sequence ID" value="NZ_JAHBCL010000006.1"/>
</dbReference>
<feature type="domain" description="DUF302" evidence="1">
    <location>
        <begin position="36"/>
        <end position="97"/>
    </location>
</feature>
<reference evidence="2 3" key="1">
    <citation type="submission" date="2021-05" db="EMBL/GenBank/DDBJ databases">
        <title>Fusibacter ferrireducens sp. nov., an anaerobic, sulfur- and Fe-reducing bacterium isolated from the mangrove sediment.</title>
        <authorList>
            <person name="Qiu D."/>
        </authorList>
    </citation>
    <scope>NUCLEOTIDE SEQUENCE [LARGE SCALE GENOMIC DNA]</scope>
    <source>
        <strain evidence="2 3">DSM 12116</strain>
    </source>
</reference>
<dbReference type="InterPro" id="IPR035923">
    <property type="entry name" value="TT1751-like_sf"/>
</dbReference>
<sequence length="136" mass="15685">MNFIVEKKSPYDLKTTIERFKALLPSQGFGVLWELNFKDKLSEKGFELQDNFWVFEVCNPSKADKVLNEWIKTGYFLPCKMAAYEQDGEVFIGLPRPVELIALLTPDDLLRSYAEEVEMALTDIIDKVVSEEEVNI</sequence>
<proteinExistence type="predicted"/>
<accession>A0ABS5PM97</accession>